<gene>
    <name evidence="1" type="ORF">GEV02_12970</name>
</gene>
<comment type="caution">
    <text evidence="1">The sequence shown here is derived from an EMBL/GenBank/DDBJ whole genome shotgun (WGS) entry which is preliminary data.</text>
</comment>
<dbReference type="EMBL" id="WHUG01000004">
    <property type="protein sequence ID" value="MQA39069.1"/>
    <property type="molecule type" value="Genomic_DNA"/>
</dbReference>
<keyword evidence="2" id="KW-1185">Reference proteome</keyword>
<name>A0A6A7N1X5_9BURK</name>
<dbReference type="AlphaFoldDB" id="A0A6A7N1X5"/>
<proteinExistence type="predicted"/>
<evidence type="ECO:0000313" key="1">
    <source>
        <dbReference type="EMBL" id="MQA39069.1"/>
    </source>
</evidence>
<organism evidence="1 2">
    <name type="scientific">Rugamonas aquatica</name>
    <dbReference type="NCBI Taxonomy" id="2743357"/>
    <lineage>
        <taxon>Bacteria</taxon>
        <taxon>Pseudomonadati</taxon>
        <taxon>Pseudomonadota</taxon>
        <taxon>Betaproteobacteria</taxon>
        <taxon>Burkholderiales</taxon>
        <taxon>Oxalobacteraceae</taxon>
        <taxon>Telluria group</taxon>
        <taxon>Rugamonas</taxon>
    </lineage>
</organism>
<protein>
    <submittedName>
        <fullName evidence="1">Uncharacterized protein</fullName>
    </submittedName>
</protein>
<dbReference type="Proteomes" id="UP000440498">
    <property type="component" value="Unassembled WGS sequence"/>
</dbReference>
<dbReference type="RefSeq" id="WP_152838360.1">
    <property type="nucleotide sequence ID" value="NZ_WHUG01000004.1"/>
</dbReference>
<accession>A0A6A7N1X5</accession>
<reference evidence="1 2" key="1">
    <citation type="submission" date="2019-10" db="EMBL/GenBank/DDBJ databases">
        <title>Two novel species isolated from a subtropical stream in China.</title>
        <authorList>
            <person name="Lu H."/>
        </authorList>
    </citation>
    <scope>NUCLEOTIDE SEQUENCE [LARGE SCALE GENOMIC DNA]</scope>
    <source>
        <strain evidence="1 2">FT29W</strain>
    </source>
</reference>
<sequence length="234" mass="25987">MTSGTLPNNATTEETCSWLSEQTGTPWNLARLLEAGLTPHVWLDYSEEYAGLFAEGITRYPAPIFFIEDTQRLAAGSSDVLIRMTRDSDKIVFKLKPPGITMPLDALRFFHRDIANVLENILNPKEEVVAAPPKEVLKGITKEEVLRVFGGMAKLDWEKSLASGIGIFGDDGARVRKNSRAGKNTHLWNPVTLALGLNDVYRVPMSHLKKAFAAQPDLRPWKASWLESLALLGE</sequence>
<evidence type="ECO:0000313" key="2">
    <source>
        <dbReference type="Proteomes" id="UP000440498"/>
    </source>
</evidence>